<dbReference type="EMBL" id="JAOZYC010000207">
    <property type="protein sequence ID" value="MEB8344072.1"/>
    <property type="molecule type" value="Genomic_DNA"/>
</dbReference>
<reference evidence="4 5" key="1">
    <citation type="submission" date="2022-10" db="EMBL/GenBank/DDBJ databases">
        <authorList>
            <person name="Xie J."/>
            <person name="Shen N."/>
        </authorList>
    </citation>
    <scope>NUCLEOTIDE SEQUENCE [LARGE SCALE GENOMIC DNA]</scope>
    <source>
        <strain evidence="4 5">YIM65594</strain>
    </source>
</reference>
<dbReference type="InterPro" id="IPR006442">
    <property type="entry name" value="Antitoxin_Phd/YefM"/>
</dbReference>
<evidence type="ECO:0000256" key="3">
    <source>
        <dbReference type="SAM" id="MobiDB-lite"/>
    </source>
</evidence>
<keyword evidence="5" id="KW-1185">Reference proteome</keyword>
<comment type="similarity">
    <text evidence="1 2">Belongs to the phD/YefM antitoxin family.</text>
</comment>
<organism evidence="4 5">
    <name type="scientific">Streptomyces endophyticus</name>
    <dbReference type="NCBI Taxonomy" id="714166"/>
    <lineage>
        <taxon>Bacteria</taxon>
        <taxon>Bacillati</taxon>
        <taxon>Actinomycetota</taxon>
        <taxon>Actinomycetes</taxon>
        <taxon>Kitasatosporales</taxon>
        <taxon>Streptomycetaceae</taxon>
        <taxon>Streptomyces</taxon>
    </lineage>
</organism>
<accession>A0ABU6FKD9</accession>
<dbReference type="InterPro" id="IPR036165">
    <property type="entry name" value="YefM-like_sf"/>
</dbReference>
<dbReference type="Gene3D" id="3.40.1620.10">
    <property type="entry name" value="YefM-like domain"/>
    <property type="match status" value="1"/>
</dbReference>
<protein>
    <recommendedName>
        <fullName evidence="2">Antitoxin</fullName>
    </recommendedName>
</protein>
<feature type="compositionally biased region" description="Polar residues" evidence="3">
    <location>
        <begin position="60"/>
        <end position="69"/>
    </location>
</feature>
<proteinExistence type="inferred from homology"/>
<comment type="caution">
    <text evidence="4">The sequence shown here is derived from an EMBL/GenBank/DDBJ whole genome shotgun (WGS) entry which is preliminary data.</text>
</comment>
<dbReference type="SUPFAM" id="SSF143120">
    <property type="entry name" value="YefM-like"/>
    <property type="match status" value="1"/>
</dbReference>
<dbReference type="RefSeq" id="WP_326023918.1">
    <property type="nucleotide sequence ID" value="NZ_JAOZYC010000207.1"/>
</dbReference>
<gene>
    <name evidence="4" type="ORF">OKJ99_42015</name>
</gene>
<feature type="region of interest" description="Disordered" evidence="3">
    <location>
        <begin position="23"/>
        <end position="69"/>
    </location>
</feature>
<dbReference type="Proteomes" id="UP001354931">
    <property type="component" value="Unassembled WGS sequence"/>
</dbReference>
<dbReference type="NCBIfam" id="TIGR01552">
    <property type="entry name" value="phd_fam"/>
    <property type="match status" value="1"/>
</dbReference>
<evidence type="ECO:0000313" key="5">
    <source>
        <dbReference type="Proteomes" id="UP001354931"/>
    </source>
</evidence>
<name>A0ABU6FKD9_9ACTN</name>
<sequence length="69" mass="7322">MNLRSSELLDRVERGEEVTVTRNGRAVARMVPVDHTDGPPHPTSSTGAVDLPEIGLAEPATNTDTDGIV</sequence>
<dbReference type="Pfam" id="PF02604">
    <property type="entry name" value="PhdYeFM_antitox"/>
    <property type="match status" value="1"/>
</dbReference>
<evidence type="ECO:0000313" key="4">
    <source>
        <dbReference type="EMBL" id="MEB8344072.1"/>
    </source>
</evidence>
<evidence type="ECO:0000256" key="2">
    <source>
        <dbReference type="RuleBase" id="RU362080"/>
    </source>
</evidence>
<evidence type="ECO:0000256" key="1">
    <source>
        <dbReference type="ARBA" id="ARBA00009981"/>
    </source>
</evidence>
<comment type="function">
    <text evidence="2">Antitoxin component of a type II toxin-antitoxin (TA) system.</text>
</comment>